<sequence>MHKPPRPAPDGLYTGSMSTRRDELHQLIDALPEDQVEGVIGALLHRVGTPRPTSADAFAWIGAGVAANGRSDNATRADDLLAEGFGRG</sequence>
<dbReference type="EMBL" id="BAAALG010000003">
    <property type="protein sequence ID" value="GAA1096736.1"/>
    <property type="molecule type" value="Genomic_DNA"/>
</dbReference>
<keyword evidence="2" id="KW-1185">Reference proteome</keyword>
<comment type="caution">
    <text evidence="1">The sequence shown here is derived from an EMBL/GenBank/DDBJ whole genome shotgun (WGS) entry which is preliminary data.</text>
</comment>
<evidence type="ECO:0000313" key="2">
    <source>
        <dbReference type="Proteomes" id="UP001501581"/>
    </source>
</evidence>
<protein>
    <recommendedName>
        <fullName evidence="3">DUF3349 domain-containing protein</fullName>
    </recommendedName>
</protein>
<name>A0ABN1TQW4_9ACTN</name>
<dbReference type="Proteomes" id="UP001501581">
    <property type="component" value="Unassembled WGS sequence"/>
</dbReference>
<evidence type="ECO:0008006" key="3">
    <source>
        <dbReference type="Google" id="ProtNLM"/>
    </source>
</evidence>
<reference evidence="1 2" key="1">
    <citation type="journal article" date="2019" name="Int. J. Syst. Evol. Microbiol.">
        <title>The Global Catalogue of Microorganisms (GCM) 10K type strain sequencing project: providing services to taxonomists for standard genome sequencing and annotation.</title>
        <authorList>
            <consortium name="The Broad Institute Genomics Platform"/>
            <consortium name="The Broad Institute Genome Sequencing Center for Infectious Disease"/>
            <person name="Wu L."/>
            <person name="Ma J."/>
        </authorList>
    </citation>
    <scope>NUCLEOTIDE SEQUENCE [LARGE SCALE GENOMIC DNA]</scope>
    <source>
        <strain evidence="1 2">JCM 13008</strain>
    </source>
</reference>
<accession>A0ABN1TQW4</accession>
<proteinExistence type="predicted"/>
<gene>
    <name evidence="1" type="ORF">GCM10009668_11850</name>
</gene>
<evidence type="ECO:0000313" key="1">
    <source>
        <dbReference type="EMBL" id="GAA1096736.1"/>
    </source>
</evidence>
<organism evidence="1 2">
    <name type="scientific">Nocardioides dubius</name>
    <dbReference type="NCBI Taxonomy" id="317019"/>
    <lineage>
        <taxon>Bacteria</taxon>
        <taxon>Bacillati</taxon>
        <taxon>Actinomycetota</taxon>
        <taxon>Actinomycetes</taxon>
        <taxon>Propionibacteriales</taxon>
        <taxon>Nocardioidaceae</taxon>
        <taxon>Nocardioides</taxon>
    </lineage>
</organism>